<evidence type="ECO:0000313" key="14">
    <source>
        <dbReference type="EMBL" id="EZA56949.1"/>
    </source>
</evidence>
<evidence type="ECO:0000256" key="8">
    <source>
        <dbReference type="ARBA" id="ARBA00022982"/>
    </source>
</evidence>
<comment type="function">
    <text evidence="13">Component of the ubiquinol-cytochrome c oxidoreductase, a multisubunit transmembrane complex that is part of the mitochondrial electron transport chain which drives oxidative phosphorylation. The complex plays an important role in the uptake of multiple carbon sources present in different host niches.</text>
</comment>
<dbReference type="AlphaFoldDB" id="A0A026WPC7"/>
<evidence type="ECO:0000256" key="13">
    <source>
        <dbReference type="RuleBase" id="RU368118"/>
    </source>
</evidence>
<dbReference type="EMBL" id="KK107154">
    <property type="protein sequence ID" value="EZA56949.1"/>
    <property type="molecule type" value="Genomic_DNA"/>
</dbReference>
<evidence type="ECO:0000313" key="15">
    <source>
        <dbReference type="Proteomes" id="UP000053097"/>
    </source>
</evidence>
<evidence type="ECO:0000256" key="9">
    <source>
        <dbReference type="ARBA" id="ARBA00022989"/>
    </source>
</evidence>
<dbReference type="GO" id="GO:0005743">
    <property type="term" value="C:mitochondrial inner membrane"/>
    <property type="evidence" value="ECO:0007669"/>
    <property type="project" value="UniProtKB-SubCell"/>
</dbReference>
<keyword evidence="9 13" id="KW-1133">Transmembrane helix</keyword>
<evidence type="ECO:0000256" key="6">
    <source>
        <dbReference type="ARBA" id="ARBA00022692"/>
    </source>
</evidence>
<dbReference type="InterPro" id="IPR036642">
    <property type="entry name" value="Cyt_bc1_su8_sf"/>
</dbReference>
<evidence type="ECO:0000256" key="5">
    <source>
        <dbReference type="ARBA" id="ARBA00022660"/>
    </source>
</evidence>
<evidence type="ECO:0000256" key="3">
    <source>
        <dbReference type="ARBA" id="ARBA00016324"/>
    </source>
</evidence>
<protein>
    <recommendedName>
        <fullName evidence="3 13">Cytochrome b-c1 complex subunit 8</fullName>
    </recommendedName>
    <alternativeName>
        <fullName evidence="13">Complex III subunit 8</fullName>
    </alternativeName>
</protein>
<dbReference type="SUPFAM" id="SSF81508">
    <property type="entry name" value="Ubiquinone-binding protein QP-C of cytochrome bc1 complex (Ubiquinol-cytochrome c reductase)"/>
    <property type="match status" value="1"/>
</dbReference>
<dbReference type="GO" id="GO:0006122">
    <property type="term" value="P:mitochondrial electron transport, ubiquinol to cytochrome c"/>
    <property type="evidence" value="ECO:0007669"/>
    <property type="project" value="UniProtKB-UniRule"/>
</dbReference>
<dbReference type="Gene3D" id="1.20.5.210">
    <property type="entry name" value="Cytochrome b-c1 complex subunit 8"/>
    <property type="match status" value="1"/>
</dbReference>
<evidence type="ECO:0000256" key="7">
    <source>
        <dbReference type="ARBA" id="ARBA00022792"/>
    </source>
</evidence>
<evidence type="ECO:0000256" key="2">
    <source>
        <dbReference type="ARBA" id="ARBA00007668"/>
    </source>
</evidence>
<name>A0A026WPC7_OOCBI</name>
<comment type="similarity">
    <text evidence="2 13">Belongs to the UQCRQ/QCR8 family.</text>
</comment>
<sequence length="156" mass="17611">MITVSVPGDNSLDEKAFSRKKRTYHAAEKKAVQTLISLAPEEQRAWAKSVTHGIPNLVERIIYALPTVLPGFIMSAVIYKWSTAAHEQYIRKDPKLYENDKYLIVDALLVKLIVWGNNISIIVILEKCQNTSTIPIIRYSSTIVNMPSMSPILLQN</sequence>
<dbReference type="Pfam" id="PF02939">
    <property type="entry name" value="UcrQ"/>
    <property type="match status" value="1"/>
</dbReference>
<dbReference type="Proteomes" id="UP000053097">
    <property type="component" value="Unassembled WGS sequence"/>
</dbReference>
<keyword evidence="15" id="KW-1185">Reference proteome</keyword>
<dbReference type="PANTHER" id="PTHR12119:SF2">
    <property type="entry name" value="CYTOCHROME B-C1 COMPLEX SUBUNIT 8"/>
    <property type="match status" value="1"/>
</dbReference>
<evidence type="ECO:0000256" key="11">
    <source>
        <dbReference type="ARBA" id="ARBA00023136"/>
    </source>
</evidence>
<evidence type="ECO:0000256" key="12">
    <source>
        <dbReference type="ARBA" id="ARBA00047105"/>
    </source>
</evidence>
<reference evidence="14 15" key="1">
    <citation type="journal article" date="2014" name="Curr. Biol.">
        <title>The genome of the clonal raider ant Cerapachys biroi.</title>
        <authorList>
            <person name="Oxley P.R."/>
            <person name="Ji L."/>
            <person name="Fetter-Pruneda I."/>
            <person name="McKenzie S.K."/>
            <person name="Li C."/>
            <person name="Hu H."/>
            <person name="Zhang G."/>
            <person name="Kronauer D.J."/>
        </authorList>
    </citation>
    <scope>NUCLEOTIDE SEQUENCE [LARGE SCALE GENOMIC DNA]</scope>
</reference>
<accession>A0A026WPC7</accession>
<evidence type="ECO:0000256" key="1">
    <source>
        <dbReference type="ARBA" id="ARBA00004434"/>
    </source>
</evidence>
<gene>
    <name evidence="14" type="ORF">X777_02800</name>
</gene>
<dbReference type="STRING" id="2015173.A0A026WPC7"/>
<feature type="transmembrane region" description="Helical" evidence="13">
    <location>
        <begin position="102"/>
        <end position="125"/>
    </location>
</feature>
<keyword evidence="6 13" id="KW-0812">Transmembrane</keyword>
<comment type="subcellular location">
    <subcellularLocation>
        <location evidence="1 13">Mitochondrion inner membrane</location>
        <topology evidence="1 13">Single-pass membrane protein</topology>
    </subcellularLocation>
</comment>
<evidence type="ECO:0000256" key="4">
    <source>
        <dbReference type="ARBA" id="ARBA00022448"/>
    </source>
</evidence>
<organism evidence="14 15">
    <name type="scientific">Ooceraea biroi</name>
    <name type="common">Clonal raider ant</name>
    <name type="synonym">Cerapachys biroi</name>
    <dbReference type="NCBI Taxonomy" id="2015173"/>
    <lineage>
        <taxon>Eukaryota</taxon>
        <taxon>Metazoa</taxon>
        <taxon>Ecdysozoa</taxon>
        <taxon>Arthropoda</taxon>
        <taxon>Hexapoda</taxon>
        <taxon>Insecta</taxon>
        <taxon>Pterygota</taxon>
        <taxon>Neoptera</taxon>
        <taxon>Endopterygota</taxon>
        <taxon>Hymenoptera</taxon>
        <taxon>Apocrita</taxon>
        <taxon>Aculeata</taxon>
        <taxon>Formicoidea</taxon>
        <taxon>Formicidae</taxon>
        <taxon>Dorylinae</taxon>
        <taxon>Ooceraea</taxon>
    </lineage>
</organism>
<keyword evidence="5 13" id="KW-0679">Respiratory chain</keyword>
<feature type="transmembrane region" description="Helical" evidence="13">
    <location>
        <begin position="61"/>
        <end position="81"/>
    </location>
</feature>
<keyword evidence="8 13" id="KW-0249">Electron transport</keyword>
<dbReference type="OrthoDB" id="6683853at2759"/>
<dbReference type="PANTHER" id="PTHR12119">
    <property type="entry name" value="UBIQUINOL-CYTOCHROME C REDUCTASE COMPLEX UBIQUINONE-BINDING PROTEIN QP-C"/>
    <property type="match status" value="1"/>
</dbReference>
<comment type="subunit">
    <text evidence="12 13">Component of the ubiquinol-cytochrome c oxidoreductase (cytochrome b-c1 complex, complex III, CIII), a multisubunit enzyme composed of 11 subunits. The complex is composed of 3 respiratory subunits cytochrome b, cytochrome c1 and Rieske protein UQCRFS1, 2 core protein subunits UQCRC1/QCR1 and UQCRC2/QCR2, and 6 low-molecular weight protein subunits UQCRH/QCR6, UQCRB/QCR7, UQCRQ/QCR8, UQCR10/QCR9, UQCR11/QCR10 and subunit 9, the cleavage product of Rieske protein UQCRFS1. The complex exists as an obligatory dimer and forms supercomplexes (SCs) in the inner mitochondrial membrane with NADH-ubiquinone oxidoreductase (complex I, CI) and cytochrome c oxidase (complex IV, CIV), resulting in different assemblies (supercomplex SCI(1)III(2)IV(1) and megacomplex MCI(2)III(2)IV(2)). Interacts with UQCC6.</text>
</comment>
<proteinExistence type="inferred from homology"/>
<dbReference type="InterPro" id="IPR004205">
    <property type="entry name" value="Cyt_bc1_su8"/>
</dbReference>
<keyword evidence="4 13" id="KW-0813">Transport</keyword>
<comment type="caution">
    <text evidence="13">Lacks conserved residue(s) required for the propagation of feature annotation.</text>
</comment>
<keyword evidence="10 13" id="KW-0496">Mitochondrion</keyword>
<keyword evidence="7 13" id="KW-0999">Mitochondrion inner membrane</keyword>
<dbReference type="GO" id="GO:0045275">
    <property type="term" value="C:respiratory chain complex III"/>
    <property type="evidence" value="ECO:0007669"/>
    <property type="project" value="UniProtKB-UniRule"/>
</dbReference>
<evidence type="ECO:0000256" key="10">
    <source>
        <dbReference type="ARBA" id="ARBA00023128"/>
    </source>
</evidence>
<keyword evidence="11 13" id="KW-0472">Membrane</keyword>